<dbReference type="InterPro" id="IPR036909">
    <property type="entry name" value="Cyt_c-like_dom_sf"/>
</dbReference>
<evidence type="ECO:0000256" key="5">
    <source>
        <dbReference type="ARBA" id="ARBA00022729"/>
    </source>
</evidence>
<dbReference type="Gene3D" id="1.10.760.10">
    <property type="entry name" value="Cytochrome c-like domain"/>
    <property type="match status" value="2"/>
</dbReference>
<dbReference type="GO" id="GO:0016614">
    <property type="term" value="F:oxidoreductase activity, acting on CH-OH group of donors"/>
    <property type="evidence" value="ECO:0007669"/>
    <property type="project" value="InterPro"/>
</dbReference>
<feature type="chain" id="PRO_5023829068" evidence="10">
    <location>
        <begin position="35"/>
        <end position="314"/>
    </location>
</feature>
<keyword evidence="8" id="KW-0472">Membrane</keyword>
<evidence type="ECO:0000259" key="11">
    <source>
        <dbReference type="PROSITE" id="PS51007"/>
    </source>
</evidence>
<keyword evidence="4 9" id="KW-0479">Metal-binding</keyword>
<dbReference type="EMBL" id="CP042582">
    <property type="protein sequence ID" value="QEX23487.1"/>
    <property type="molecule type" value="Genomic_DNA"/>
</dbReference>
<reference evidence="12 13" key="1">
    <citation type="submission" date="2019-08" db="EMBL/GenBank/DDBJ databases">
        <title>Hyperibacter terrae gen. nov., sp. nov. and Hyperibacter viscosus sp. nov., two new members in the family Rhodospirillaceae isolated from the rhizosphere of Hypericum perforatum.</title>
        <authorList>
            <person name="Noviana Z."/>
        </authorList>
    </citation>
    <scope>NUCLEOTIDE SEQUENCE [LARGE SCALE GENOMIC DNA]</scope>
    <source>
        <strain evidence="12 13">R5959</strain>
    </source>
</reference>
<feature type="domain" description="Cytochrome c" evidence="11">
    <location>
        <begin position="41"/>
        <end position="146"/>
    </location>
</feature>
<evidence type="ECO:0000256" key="10">
    <source>
        <dbReference type="SAM" id="SignalP"/>
    </source>
</evidence>
<dbReference type="Pfam" id="PF00034">
    <property type="entry name" value="Cytochrom_C"/>
    <property type="match status" value="2"/>
</dbReference>
<dbReference type="Proteomes" id="UP000325797">
    <property type="component" value="Chromosome"/>
</dbReference>
<feature type="domain" description="Cytochrome c" evidence="11">
    <location>
        <begin position="189"/>
        <end position="300"/>
    </location>
</feature>
<dbReference type="InterPro" id="IPR051459">
    <property type="entry name" value="Cytochrome_c-type_DH"/>
</dbReference>
<dbReference type="InterPro" id="IPR009056">
    <property type="entry name" value="Cyt_c-like_dom"/>
</dbReference>
<accession>A0A5J6N1V6</accession>
<dbReference type="KEGG" id="hadh:FRZ61_34250"/>
<keyword evidence="12" id="KW-0808">Transferase</keyword>
<dbReference type="GO" id="GO:0016301">
    <property type="term" value="F:kinase activity"/>
    <property type="evidence" value="ECO:0007669"/>
    <property type="project" value="UniProtKB-KW"/>
</dbReference>
<proteinExistence type="predicted"/>
<evidence type="ECO:0000256" key="7">
    <source>
        <dbReference type="ARBA" id="ARBA00023004"/>
    </source>
</evidence>
<keyword evidence="7 9" id="KW-0408">Iron</keyword>
<dbReference type="PIRSF" id="PIRSF000018">
    <property type="entry name" value="Mb_ADH_cyt_c"/>
    <property type="match status" value="1"/>
</dbReference>
<dbReference type="PROSITE" id="PS51007">
    <property type="entry name" value="CYTC"/>
    <property type="match status" value="2"/>
</dbReference>
<evidence type="ECO:0000256" key="6">
    <source>
        <dbReference type="ARBA" id="ARBA00022737"/>
    </source>
</evidence>
<dbReference type="GO" id="GO:0020037">
    <property type="term" value="F:heme binding"/>
    <property type="evidence" value="ECO:0007669"/>
    <property type="project" value="InterPro"/>
</dbReference>
<keyword evidence="2" id="KW-1003">Cell membrane</keyword>
<dbReference type="GO" id="GO:0005886">
    <property type="term" value="C:plasma membrane"/>
    <property type="evidence" value="ECO:0007669"/>
    <property type="project" value="UniProtKB-SubCell"/>
</dbReference>
<evidence type="ECO:0000313" key="12">
    <source>
        <dbReference type="EMBL" id="QEX23487.1"/>
    </source>
</evidence>
<organism evidence="12 13">
    <name type="scientific">Hypericibacter adhaerens</name>
    <dbReference type="NCBI Taxonomy" id="2602016"/>
    <lineage>
        <taxon>Bacteria</taxon>
        <taxon>Pseudomonadati</taxon>
        <taxon>Pseudomonadota</taxon>
        <taxon>Alphaproteobacteria</taxon>
        <taxon>Rhodospirillales</taxon>
        <taxon>Dongiaceae</taxon>
        <taxon>Hypericibacter</taxon>
    </lineage>
</organism>
<comment type="subcellular location">
    <subcellularLocation>
        <location evidence="1">Cell membrane</location>
    </subcellularLocation>
</comment>
<evidence type="ECO:0000256" key="1">
    <source>
        <dbReference type="ARBA" id="ARBA00004236"/>
    </source>
</evidence>
<evidence type="ECO:0000256" key="9">
    <source>
        <dbReference type="PROSITE-ProRule" id="PRU00433"/>
    </source>
</evidence>
<evidence type="ECO:0000256" key="8">
    <source>
        <dbReference type="ARBA" id="ARBA00023136"/>
    </source>
</evidence>
<dbReference type="SUPFAM" id="SSF46626">
    <property type="entry name" value="Cytochrome c"/>
    <property type="match status" value="2"/>
</dbReference>
<protein>
    <submittedName>
        <fullName evidence="12">Diacylglycerol kinase</fullName>
    </submittedName>
</protein>
<dbReference type="GO" id="GO:0005506">
    <property type="term" value="F:iron ion binding"/>
    <property type="evidence" value="ECO:0007669"/>
    <property type="project" value="InterPro"/>
</dbReference>
<evidence type="ECO:0000256" key="4">
    <source>
        <dbReference type="ARBA" id="ARBA00022723"/>
    </source>
</evidence>
<name>A0A5J6N1V6_9PROT</name>
<evidence type="ECO:0000313" key="13">
    <source>
        <dbReference type="Proteomes" id="UP000325797"/>
    </source>
</evidence>
<dbReference type="GO" id="GO:0009055">
    <property type="term" value="F:electron transfer activity"/>
    <property type="evidence" value="ECO:0007669"/>
    <property type="project" value="InterPro"/>
</dbReference>
<sequence length="314" mass="33321">MVRKKACQGLKGRRAWGMLGLALVLLSGAVPARADSAADADQVARGAYLFAAGGCGACHTDTKHGGAVLGGGVALDTPFGRFYTPNISADPDHGIGRWSETDFLRALQQGIAPDGRYYYPAFPYTAYSKARPEDLLAIRAYILSLPPVTAASKPHELSFPFSWRSLLGVWRVMNFTAGPVWTDDPGRDASWNRGGYLVEALGHCAECHTPRGMLGGLERDLAYSGTAAAPGGGKVPNITPDPETGIGGWSKEQVIALLKDGALPDFDYVGDGMGEVVSENTSKLTDEDRAAMADYLMSLPPIRNDAAKATQPGY</sequence>
<dbReference type="PANTHER" id="PTHR35008">
    <property type="entry name" value="BLL4482 PROTEIN-RELATED"/>
    <property type="match status" value="1"/>
</dbReference>
<keyword evidence="12" id="KW-0418">Kinase</keyword>
<keyword evidence="13" id="KW-1185">Reference proteome</keyword>
<dbReference type="InterPro" id="IPR014353">
    <property type="entry name" value="Membr-bd_ADH_cyt_c"/>
</dbReference>
<feature type="signal peptide" evidence="10">
    <location>
        <begin position="1"/>
        <end position="34"/>
    </location>
</feature>
<keyword evidence="3 9" id="KW-0349">Heme</keyword>
<keyword evidence="6" id="KW-0677">Repeat</keyword>
<dbReference type="AlphaFoldDB" id="A0A5J6N1V6"/>
<gene>
    <name evidence="12" type="ORF">FRZ61_34250</name>
</gene>
<dbReference type="PANTHER" id="PTHR35008:SF8">
    <property type="entry name" value="ALCOHOL DEHYDROGENASE CYTOCHROME C SUBUNIT"/>
    <property type="match status" value="1"/>
</dbReference>
<evidence type="ECO:0000256" key="2">
    <source>
        <dbReference type="ARBA" id="ARBA00022475"/>
    </source>
</evidence>
<keyword evidence="5 10" id="KW-0732">Signal</keyword>
<evidence type="ECO:0000256" key="3">
    <source>
        <dbReference type="ARBA" id="ARBA00022617"/>
    </source>
</evidence>